<keyword evidence="3" id="KW-1133">Transmembrane helix</keyword>
<evidence type="ECO:0000256" key="1">
    <source>
        <dbReference type="ARBA" id="ARBA00004127"/>
    </source>
</evidence>
<sequence length="549" mass="61188">MSSQINHPLRNEKEITEITSTSNTSYSNLSSSSDSFLIPLSATSTNRGARNFSRNKFSRFLGYVDEKYQISLRGSTFTCEILGGILMFLCSLYTLRLQPMDLVNDDLDLSTCVTTASLLTGLATVSMSVANFPIVLSVSLTGSTFFKNVLMKQYKYDYSTSCTIILLASLASFALPFLLRKNFLKSIPAKFRIGIGFGIGLLIGRIAFQYMFGNSDQIISKTSFNRVDVVVSMLVSSFTLLLIIYLLLRWRYRENYASINNTYLSYLNSLSTPLSNTQKRNSFLSGSNGIVIAYAIPTVLSLIAILVINLARKKLVIRDWYFPSLKKIAFKKNFNGLDRDCWFLVPLISANQFCDSVATVLIIIQMAFLDEIEYDQSKFISVLNKGSFSKFQMIVFATVVWSIISSIFGSTMIVPLIESITGLVVGCRTGLSTLVTGICFFIVLFCPPIIDLVQPVSTAPLLLLTCVISMSMIKNLQYKNIQEIIPYVATLLVIPLSSSISFGSIYGYSFFFLFLLFAPNSGYKKITKSMILIFVFCIATICFQYVSGS</sequence>
<feature type="transmembrane region" description="Helical" evidence="3">
    <location>
        <begin position="423"/>
        <end position="445"/>
    </location>
</feature>
<dbReference type="PANTHER" id="PTHR43337:SF1">
    <property type="entry name" value="XANTHINE_URACIL PERMEASE C887.17-RELATED"/>
    <property type="match status" value="1"/>
</dbReference>
<dbReference type="GO" id="GO:0005345">
    <property type="term" value="F:purine nucleobase transmembrane transporter activity"/>
    <property type="evidence" value="ECO:0007669"/>
    <property type="project" value="TreeGrafter"/>
</dbReference>
<name>A0AAV8AG19_9EUKA</name>
<feature type="transmembrane region" description="Helical" evidence="3">
    <location>
        <begin position="484"/>
        <end position="517"/>
    </location>
</feature>
<evidence type="ECO:0000256" key="2">
    <source>
        <dbReference type="ARBA" id="ARBA00022448"/>
    </source>
</evidence>
<reference evidence="4" key="2">
    <citation type="submission" date="2022-08" db="EMBL/GenBank/DDBJ databases">
        <title>Novel sulphate-reducing endosymbionts in the free-living metamonad Anaeramoeba.</title>
        <authorList>
            <person name="Jerlstrom-Hultqvist J."/>
            <person name="Cepicka I."/>
            <person name="Gallot-Lavallee L."/>
            <person name="Salas-Leiva D."/>
            <person name="Curtis B.A."/>
            <person name="Zahonova K."/>
            <person name="Pipaliya S."/>
            <person name="Dacks J."/>
            <person name="Roger A.J."/>
        </authorList>
    </citation>
    <scope>NUCLEOTIDE SEQUENCE</scope>
    <source>
        <strain evidence="4">Busselton2</strain>
    </source>
</reference>
<evidence type="ECO:0000313" key="6">
    <source>
        <dbReference type="Proteomes" id="UP001146793"/>
    </source>
</evidence>
<organism evidence="4 6">
    <name type="scientific">Anaeramoeba flamelloides</name>
    <dbReference type="NCBI Taxonomy" id="1746091"/>
    <lineage>
        <taxon>Eukaryota</taxon>
        <taxon>Metamonada</taxon>
        <taxon>Anaeramoebidae</taxon>
        <taxon>Anaeramoeba</taxon>
    </lineage>
</organism>
<feature type="transmembrane region" description="Helical" evidence="3">
    <location>
        <begin position="158"/>
        <end position="179"/>
    </location>
</feature>
<dbReference type="EMBL" id="JAOAOG010000098">
    <property type="protein sequence ID" value="KAJ6249386.1"/>
    <property type="molecule type" value="Genomic_DNA"/>
</dbReference>
<dbReference type="GO" id="GO:0005886">
    <property type="term" value="C:plasma membrane"/>
    <property type="evidence" value="ECO:0007669"/>
    <property type="project" value="TreeGrafter"/>
</dbReference>
<evidence type="ECO:0000313" key="5">
    <source>
        <dbReference type="EMBL" id="KAJ6249386.1"/>
    </source>
</evidence>
<feature type="transmembrane region" description="Helical" evidence="3">
    <location>
        <begin position="452"/>
        <end position="472"/>
    </location>
</feature>
<feature type="transmembrane region" description="Helical" evidence="3">
    <location>
        <begin position="115"/>
        <end position="146"/>
    </location>
</feature>
<comment type="caution">
    <text evidence="4">The sequence shown here is derived from an EMBL/GenBank/DDBJ whole genome shotgun (WGS) entry which is preliminary data.</text>
</comment>
<keyword evidence="3" id="KW-0812">Transmembrane</keyword>
<feature type="transmembrane region" description="Helical" evidence="3">
    <location>
        <begin position="77"/>
        <end position="95"/>
    </location>
</feature>
<proteinExistence type="predicted"/>
<comment type="subcellular location">
    <subcellularLocation>
        <location evidence="1">Endomembrane system</location>
        <topology evidence="1">Multi-pass membrane protein</topology>
    </subcellularLocation>
</comment>
<dbReference type="Proteomes" id="UP001146793">
    <property type="component" value="Unassembled WGS sequence"/>
</dbReference>
<keyword evidence="7" id="KW-1185">Reference proteome</keyword>
<keyword evidence="2" id="KW-0813">Transport</keyword>
<dbReference type="EMBL" id="JANTQA010000008">
    <property type="protein sequence ID" value="KAJ3451815.1"/>
    <property type="molecule type" value="Genomic_DNA"/>
</dbReference>
<feature type="transmembrane region" description="Helical" evidence="3">
    <location>
        <begin position="191"/>
        <end position="208"/>
    </location>
</feature>
<accession>A0AAV8AG19</accession>
<dbReference type="AlphaFoldDB" id="A0AAV8AG19"/>
<keyword evidence="3" id="KW-0472">Membrane</keyword>
<dbReference type="Proteomes" id="UP001150062">
    <property type="component" value="Unassembled WGS sequence"/>
</dbReference>
<dbReference type="GO" id="GO:0012505">
    <property type="term" value="C:endomembrane system"/>
    <property type="evidence" value="ECO:0007669"/>
    <property type="project" value="UniProtKB-SubCell"/>
</dbReference>
<feature type="transmembrane region" description="Helical" evidence="3">
    <location>
        <begin position="394"/>
        <end position="417"/>
    </location>
</feature>
<dbReference type="PANTHER" id="PTHR43337">
    <property type="entry name" value="XANTHINE/URACIL PERMEASE C887.17-RELATED"/>
    <property type="match status" value="1"/>
</dbReference>
<gene>
    <name evidence="4" type="ORF">M0812_03570</name>
    <name evidence="5" type="ORF">M0813_16805</name>
</gene>
<feature type="transmembrane region" description="Helical" evidence="3">
    <location>
        <begin position="529"/>
        <end position="546"/>
    </location>
</feature>
<feature type="transmembrane region" description="Helical" evidence="3">
    <location>
        <begin position="229"/>
        <end position="248"/>
    </location>
</feature>
<reference evidence="5" key="1">
    <citation type="submission" date="2022-08" db="EMBL/GenBank/DDBJ databases">
        <title>Novel sulfate-reducing endosymbionts in the free-living metamonad Anaeramoeba.</title>
        <authorList>
            <person name="Jerlstrom-Hultqvist J."/>
            <person name="Cepicka I."/>
            <person name="Gallot-Lavallee L."/>
            <person name="Salas-Leiva D."/>
            <person name="Curtis B.A."/>
            <person name="Zahonova K."/>
            <person name="Pipaliya S."/>
            <person name="Dacks J."/>
            <person name="Roger A.J."/>
        </authorList>
    </citation>
    <scope>NUCLEOTIDE SEQUENCE</scope>
    <source>
        <strain evidence="5">Schooner1</strain>
    </source>
</reference>
<evidence type="ECO:0000256" key="3">
    <source>
        <dbReference type="SAM" id="Phobius"/>
    </source>
</evidence>
<evidence type="ECO:0000313" key="7">
    <source>
        <dbReference type="Proteomes" id="UP001150062"/>
    </source>
</evidence>
<feature type="transmembrane region" description="Helical" evidence="3">
    <location>
        <begin position="290"/>
        <end position="311"/>
    </location>
</feature>
<protein>
    <submittedName>
        <fullName evidence="4">Xanthine/uracil permease</fullName>
    </submittedName>
</protein>
<evidence type="ECO:0000313" key="4">
    <source>
        <dbReference type="EMBL" id="KAJ3451815.1"/>
    </source>
</evidence>
<dbReference type="InterPro" id="IPR045018">
    <property type="entry name" value="Azg-like"/>
</dbReference>